<evidence type="ECO:0000256" key="1">
    <source>
        <dbReference type="SAM" id="MobiDB-lite"/>
    </source>
</evidence>
<dbReference type="Proteomes" id="UP001316803">
    <property type="component" value="Unassembled WGS sequence"/>
</dbReference>
<evidence type="ECO:0000313" key="3">
    <source>
        <dbReference type="Proteomes" id="UP001316803"/>
    </source>
</evidence>
<proteinExistence type="predicted"/>
<feature type="compositionally biased region" description="Basic and acidic residues" evidence="1">
    <location>
        <begin position="1"/>
        <end position="11"/>
    </location>
</feature>
<dbReference type="Gene3D" id="3.30.710.10">
    <property type="entry name" value="Potassium Channel Kv1.1, Chain A"/>
    <property type="match status" value="1"/>
</dbReference>
<feature type="region of interest" description="Disordered" evidence="1">
    <location>
        <begin position="286"/>
        <end position="315"/>
    </location>
</feature>
<keyword evidence="3" id="KW-1185">Reference proteome</keyword>
<sequence length="315" mass="36171">MSGSEDSHTTHLTEPQNQTVKDKAISMTEDDSSLSPSDSLRRRRDVEDVDDEITHSHLLLIGCLGFAANTPWKCHVGRKRKVFWLFYDQVAEKSKLLLSMMNESNVNELYLEGLQPNHFDTFVHWVYHDRLPDKVLASSMDANGKMIKLWSLACALGAPVLQNRLMDMYYELSGPADELMPKLEDLVALYKLGLQNTELGVMLLTTFVWYTVQSLENGLGKDFAGGVPFDKEHAEVYFQVMQMTGGYLRNRKRIDQMLKKSYHWHVHAEDEPSCYSDKCVKYRERAKTPDKGDSREATYDSYRELTPVSQLWSSP</sequence>
<protein>
    <submittedName>
        <fullName evidence="2">Uncharacterized protein</fullName>
    </submittedName>
</protein>
<feature type="compositionally biased region" description="Basic and acidic residues" evidence="1">
    <location>
        <begin position="286"/>
        <end position="303"/>
    </location>
</feature>
<dbReference type="EMBL" id="JAKLMC020000002">
    <property type="protein sequence ID" value="KAK5958131.1"/>
    <property type="molecule type" value="Genomic_DNA"/>
</dbReference>
<dbReference type="InterPro" id="IPR011333">
    <property type="entry name" value="SKP1/BTB/POZ_sf"/>
</dbReference>
<reference evidence="2 3" key="1">
    <citation type="submission" date="2022-12" db="EMBL/GenBank/DDBJ databases">
        <title>Genomic features and morphological characterization of a novel Knufia sp. strain isolated from spacecraft assembly facility.</title>
        <authorList>
            <person name="Teixeira M."/>
            <person name="Chander A.M."/>
            <person name="Stajich J.E."/>
            <person name="Venkateswaran K."/>
        </authorList>
    </citation>
    <scope>NUCLEOTIDE SEQUENCE [LARGE SCALE GENOMIC DNA]</scope>
    <source>
        <strain evidence="2 3">FJI-L2-BK-P2</strain>
    </source>
</reference>
<dbReference type="AlphaFoldDB" id="A0AAN8IC89"/>
<feature type="region of interest" description="Disordered" evidence="1">
    <location>
        <begin position="1"/>
        <end position="43"/>
    </location>
</feature>
<comment type="caution">
    <text evidence="2">The sequence shown here is derived from an EMBL/GenBank/DDBJ whole genome shotgun (WGS) entry which is preliminary data.</text>
</comment>
<evidence type="ECO:0000313" key="2">
    <source>
        <dbReference type="EMBL" id="KAK5958131.1"/>
    </source>
</evidence>
<name>A0AAN8IC89_9EURO</name>
<accession>A0AAN8IC89</accession>
<organism evidence="2 3">
    <name type="scientific">Knufia fluminis</name>
    <dbReference type="NCBI Taxonomy" id="191047"/>
    <lineage>
        <taxon>Eukaryota</taxon>
        <taxon>Fungi</taxon>
        <taxon>Dikarya</taxon>
        <taxon>Ascomycota</taxon>
        <taxon>Pezizomycotina</taxon>
        <taxon>Eurotiomycetes</taxon>
        <taxon>Chaetothyriomycetidae</taxon>
        <taxon>Chaetothyriales</taxon>
        <taxon>Trichomeriaceae</taxon>
        <taxon>Knufia</taxon>
    </lineage>
</organism>
<gene>
    <name evidence="2" type="ORF">OHC33_001321</name>
</gene>